<evidence type="ECO:0000256" key="1">
    <source>
        <dbReference type="SAM" id="Phobius"/>
    </source>
</evidence>
<accession>A0A1Z5IKH7</accession>
<organism evidence="3 4">
    <name type="scientific">Secundilactobacillus silagei JCM 19001</name>
    <dbReference type="NCBI Taxonomy" id="1302250"/>
    <lineage>
        <taxon>Bacteria</taxon>
        <taxon>Bacillati</taxon>
        <taxon>Bacillota</taxon>
        <taxon>Bacilli</taxon>
        <taxon>Lactobacillales</taxon>
        <taxon>Lactobacillaceae</taxon>
        <taxon>Secundilactobacillus</taxon>
    </lineage>
</organism>
<keyword evidence="1" id="KW-0472">Membrane</keyword>
<proteinExistence type="predicted"/>
<sequence length="116" mass="13180">MKSVKRYRWALLTLAVIVVAGLLMLPWQSLLVVANTWFMLGLVFLMGAAFFVLEKGHLFAGWRRRRRKGEEPLPEEKVPVREVGRLKNGPIVVNKYAWFCLINAIGLIVLGIAFTV</sequence>
<dbReference type="STRING" id="1302250.GCA_001313225_03435"/>
<evidence type="ECO:0000313" key="4">
    <source>
        <dbReference type="Proteomes" id="UP000198402"/>
    </source>
</evidence>
<dbReference type="AlphaFoldDB" id="A0A1Z5IKH7"/>
<name>A0A1Z5IKH7_9LACO</name>
<keyword evidence="4" id="KW-1185">Reference proteome</keyword>
<gene>
    <name evidence="3" type="ORF">IWT126_02349</name>
</gene>
<dbReference type="EMBL" id="BCMG01000015">
    <property type="protein sequence ID" value="GAX02284.1"/>
    <property type="molecule type" value="Genomic_DNA"/>
</dbReference>
<feature type="transmembrane region" description="Helical" evidence="1">
    <location>
        <begin position="37"/>
        <end position="58"/>
    </location>
</feature>
<evidence type="ECO:0000259" key="2">
    <source>
        <dbReference type="Pfam" id="PF13038"/>
    </source>
</evidence>
<keyword evidence="1" id="KW-1133">Transmembrane helix</keyword>
<reference evidence="3 4" key="1">
    <citation type="submission" date="2015-11" db="EMBL/GenBank/DDBJ databases">
        <title>Draft genome sequences of new species of the genus Lactobacillus isolated from orchardgrass silage.</title>
        <authorList>
            <person name="Tohno M."/>
            <person name="Tanizawa Y."/>
            <person name="Arita M."/>
        </authorList>
    </citation>
    <scope>NUCLEOTIDE SEQUENCE [LARGE SCALE GENOMIC DNA]</scope>
    <source>
        <strain evidence="3 4">IWT126</strain>
    </source>
</reference>
<dbReference type="Proteomes" id="UP000198402">
    <property type="component" value="Unassembled WGS sequence"/>
</dbReference>
<feature type="transmembrane region" description="Helical" evidence="1">
    <location>
        <begin position="7"/>
        <end position="25"/>
    </location>
</feature>
<dbReference type="InterPro" id="IPR025007">
    <property type="entry name" value="DUF3899"/>
</dbReference>
<dbReference type="Pfam" id="PF13038">
    <property type="entry name" value="DUF3899"/>
    <property type="match status" value="1"/>
</dbReference>
<feature type="transmembrane region" description="Helical" evidence="1">
    <location>
        <begin position="96"/>
        <end position="114"/>
    </location>
</feature>
<feature type="domain" description="DUF3899" evidence="2">
    <location>
        <begin position="35"/>
        <end position="115"/>
    </location>
</feature>
<comment type="caution">
    <text evidence="3">The sequence shown here is derived from an EMBL/GenBank/DDBJ whole genome shotgun (WGS) entry which is preliminary data.</text>
</comment>
<evidence type="ECO:0000313" key="3">
    <source>
        <dbReference type="EMBL" id="GAX02284.1"/>
    </source>
</evidence>
<protein>
    <recommendedName>
        <fullName evidence="2">DUF3899 domain-containing protein</fullName>
    </recommendedName>
</protein>
<keyword evidence="1" id="KW-0812">Transmembrane</keyword>